<dbReference type="EMBL" id="VORB01000008">
    <property type="protein sequence ID" value="TXC77142.1"/>
    <property type="molecule type" value="Genomic_DNA"/>
</dbReference>
<comment type="caution">
    <text evidence="19">The sequence shown here is derived from an EMBL/GenBank/DDBJ whole genome shotgun (WGS) entry which is preliminary data.</text>
</comment>
<evidence type="ECO:0000256" key="3">
    <source>
        <dbReference type="ARBA" id="ARBA00022723"/>
    </source>
</evidence>
<dbReference type="SUPFAM" id="SSF52540">
    <property type="entry name" value="P-loop containing nucleoside triphosphate hydrolases"/>
    <property type="match status" value="2"/>
</dbReference>
<keyword evidence="5" id="KW-0547">Nucleotide-binding</keyword>
<evidence type="ECO:0000256" key="13">
    <source>
        <dbReference type="ARBA" id="ARBA00023204"/>
    </source>
</evidence>
<evidence type="ECO:0000256" key="6">
    <source>
        <dbReference type="ARBA" id="ARBA00022763"/>
    </source>
</evidence>
<feature type="domain" description="UvrA interaction" evidence="18">
    <location>
        <begin position="136"/>
        <end position="244"/>
    </location>
</feature>
<dbReference type="GO" id="GO:0005524">
    <property type="term" value="F:ATP binding"/>
    <property type="evidence" value="ECO:0007669"/>
    <property type="project" value="UniProtKB-KW"/>
</dbReference>
<comment type="similarity">
    <text evidence="14">Belongs to the ABC transporter superfamily. UvrA family.</text>
</comment>
<dbReference type="Pfam" id="PF17755">
    <property type="entry name" value="UvrA_DNA-bind"/>
    <property type="match status" value="1"/>
</dbReference>
<proteinExistence type="inferred from homology"/>
<gene>
    <name evidence="19" type="primary">uvrA</name>
    <name evidence="19" type="ORF">FRX97_09780</name>
</gene>
<dbReference type="InterPro" id="IPR041552">
    <property type="entry name" value="UvrA_DNA-bd"/>
</dbReference>
<organism evidence="19 20">
    <name type="scientific">Luteibaculum oceani</name>
    <dbReference type="NCBI Taxonomy" id="1294296"/>
    <lineage>
        <taxon>Bacteria</taxon>
        <taxon>Pseudomonadati</taxon>
        <taxon>Bacteroidota</taxon>
        <taxon>Flavobacteriia</taxon>
        <taxon>Flavobacteriales</taxon>
        <taxon>Luteibaculaceae</taxon>
        <taxon>Luteibaculum</taxon>
    </lineage>
</organism>
<name>A0A5C6UUS5_9FLAO</name>
<keyword evidence="11" id="KW-0267">Excision nuclease</keyword>
<evidence type="ECO:0000256" key="15">
    <source>
        <dbReference type="ARBA" id="ARBA00039316"/>
    </source>
</evidence>
<dbReference type="Gene3D" id="1.20.1580.10">
    <property type="entry name" value="ABC transporter ATPase like domain"/>
    <property type="match status" value="2"/>
</dbReference>
<evidence type="ECO:0000256" key="10">
    <source>
        <dbReference type="ARBA" id="ARBA00022840"/>
    </source>
</evidence>
<dbReference type="Gene3D" id="3.40.50.300">
    <property type="entry name" value="P-loop containing nucleotide triphosphate hydrolases"/>
    <property type="match status" value="2"/>
</dbReference>
<evidence type="ECO:0000313" key="19">
    <source>
        <dbReference type="EMBL" id="TXC77142.1"/>
    </source>
</evidence>
<keyword evidence="20" id="KW-1185">Reference proteome</keyword>
<accession>A0A5C6UUS5</accession>
<dbReference type="InterPro" id="IPR041102">
    <property type="entry name" value="UvrA_inter"/>
</dbReference>
<dbReference type="GO" id="GO:0005737">
    <property type="term" value="C:cytoplasm"/>
    <property type="evidence" value="ECO:0007669"/>
    <property type="project" value="UniProtKB-SubCell"/>
</dbReference>
<evidence type="ECO:0000256" key="16">
    <source>
        <dbReference type="ARBA" id="ARBA00042156"/>
    </source>
</evidence>
<keyword evidence="3" id="KW-0479">Metal-binding</keyword>
<dbReference type="GO" id="GO:0009380">
    <property type="term" value="C:excinuclease repair complex"/>
    <property type="evidence" value="ECO:0007669"/>
    <property type="project" value="InterPro"/>
</dbReference>
<evidence type="ECO:0000256" key="14">
    <source>
        <dbReference type="ARBA" id="ARBA00038000"/>
    </source>
</evidence>
<dbReference type="GO" id="GO:0003677">
    <property type="term" value="F:DNA binding"/>
    <property type="evidence" value="ECO:0007669"/>
    <property type="project" value="UniProtKB-KW"/>
</dbReference>
<feature type="domain" description="UvrA DNA-binding" evidence="17">
    <location>
        <begin position="298"/>
        <end position="365"/>
    </location>
</feature>
<evidence type="ECO:0000256" key="1">
    <source>
        <dbReference type="ARBA" id="ARBA00004496"/>
    </source>
</evidence>
<dbReference type="PROSITE" id="PS00211">
    <property type="entry name" value="ABC_TRANSPORTER_1"/>
    <property type="match status" value="2"/>
</dbReference>
<evidence type="ECO:0000256" key="9">
    <source>
        <dbReference type="ARBA" id="ARBA00022833"/>
    </source>
</evidence>
<dbReference type="Gene3D" id="1.10.8.280">
    <property type="entry name" value="ABC transporter ATPase domain-like"/>
    <property type="match status" value="1"/>
</dbReference>
<evidence type="ECO:0000256" key="4">
    <source>
        <dbReference type="ARBA" id="ARBA00022737"/>
    </source>
</evidence>
<keyword evidence="4" id="KW-0677">Repeat</keyword>
<dbReference type="InterPro" id="IPR013815">
    <property type="entry name" value="ATP_grasp_subdomain_1"/>
</dbReference>
<dbReference type="OrthoDB" id="9809851at2"/>
<dbReference type="GO" id="GO:0004518">
    <property type="term" value="F:nuclease activity"/>
    <property type="evidence" value="ECO:0007669"/>
    <property type="project" value="UniProtKB-KW"/>
</dbReference>
<keyword evidence="13" id="KW-0234">DNA repair</keyword>
<keyword evidence="2" id="KW-0963">Cytoplasm</keyword>
<sequence length="928" mass="103380">MQKAKEDFIHIKGARVHNLKNVDVKIPRNSFTVITGVSGSGKSSLAFDTLYAEGQRRYVESLSSYARQFLGRLEKPDVDQINGLSPAIAIEQKVIAKNSRSTVATTTEIYDYLKLLFARIGATISPISGQPVKRHTVDDVIDCIKKCPSESAISVLAPFPENDRLASEQLKLYTQQGFARIYIVNQGFQRIESAEADQINSLTTDKLKLAVDRIRYSEEDFDLARVTDGINTAFFEGHGKCELLIETPKGKEEWEEFSNKFELDGMTFEEPSEAFFSFNNPYGACGSCEGFGSIIGIDPELVIPDPELSVYNDAIACWRGDKMGEWKDQLIRSASEFNFPIHRPINELSEKEYELLWNGNKHFKGLNRFFKYLEEKSYKIQYRVMLSRYRGKTLCPDCKGSRIRKDAAYVKIAGKSIQEILNLPVSKAKDFFSTLELSEYERQVSDRLLVEINNRLTFLSDVGLSYLTLDRLANTLSGGESQRINLATSLGSSLVGSTYILDEPSIGLHPRDTENLIGVLKRLQKLGNTVVVVEHDKEIMRQADYLVDMGPLAGSNGGEVCFQGDLKALVKSSTLTAKYLSGKEKLESEQTKAESKKHIEIVGAREHNLKNIDAKFPINRFSVVTGVSGSGKSTLIGDILYPAATREKGLGGKKPGKHKEIKGLQHITQIEYVDQNPIGKSSRSNPVTYVKAFDEIRNLFAGLPASKTQGFKSAHFSFNVPGGRCEECEGEGYIKIEMQFMADVQLTCESCKGKRYKDDVLDVRYQDHSIYDILNSTIDDAIALFSSDEKTRAAKKIVDKLTPLQQVGLGYLKLGQSSNTLSGGEAQRIKLASFLSKGNSKEKILFLFDEPTTGLHFHDITNLLKSFRLLLAEGHTIICIEHNLDLIKQADWIVDIGPDGGENGGNLMFQGAVNELQNCRESVTAGYL</sequence>
<keyword evidence="12" id="KW-0238">DNA-binding</keyword>
<dbReference type="AlphaFoldDB" id="A0A5C6UUS5"/>
<keyword evidence="9" id="KW-0862">Zinc</keyword>
<dbReference type="GO" id="GO:0006289">
    <property type="term" value="P:nucleotide-excision repair"/>
    <property type="evidence" value="ECO:0007669"/>
    <property type="project" value="InterPro"/>
</dbReference>
<dbReference type="Proteomes" id="UP000321168">
    <property type="component" value="Unassembled WGS sequence"/>
</dbReference>
<evidence type="ECO:0000313" key="20">
    <source>
        <dbReference type="Proteomes" id="UP000321168"/>
    </source>
</evidence>
<dbReference type="PANTHER" id="PTHR43152:SF3">
    <property type="entry name" value="UVRABC SYSTEM PROTEIN A"/>
    <property type="match status" value="1"/>
</dbReference>
<evidence type="ECO:0000256" key="11">
    <source>
        <dbReference type="ARBA" id="ARBA00022881"/>
    </source>
</evidence>
<evidence type="ECO:0000256" key="8">
    <source>
        <dbReference type="ARBA" id="ARBA00022771"/>
    </source>
</evidence>
<evidence type="ECO:0000259" key="18">
    <source>
        <dbReference type="Pfam" id="PF17760"/>
    </source>
</evidence>
<reference evidence="19 20" key="1">
    <citation type="submission" date="2019-08" db="EMBL/GenBank/DDBJ databases">
        <title>Genome of Luteibaculum oceani JCM 18817.</title>
        <authorList>
            <person name="Bowman J.P."/>
        </authorList>
    </citation>
    <scope>NUCLEOTIDE SEQUENCE [LARGE SCALE GENOMIC DNA]</scope>
    <source>
        <strain evidence="19 20">JCM 18817</strain>
    </source>
</reference>
<dbReference type="Pfam" id="PF17760">
    <property type="entry name" value="UvrA_inter"/>
    <property type="match status" value="1"/>
</dbReference>
<dbReference type="NCBIfam" id="TIGR00630">
    <property type="entry name" value="uvra"/>
    <property type="match status" value="1"/>
</dbReference>
<dbReference type="InterPro" id="IPR027417">
    <property type="entry name" value="P-loop_NTPase"/>
</dbReference>
<keyword evidence="7" id="KW-0228">DNA excision</keyword>
<evidence type="ECO:0000256" key="5">
    <source>
        <dbReference type="ARBA" id="ARBA00022741"/>
    </source>
</evidence>
<dbReference type="RefSeq" id="WP_147015030.1">
    <property type="nucleotide sequence ID" value="NZ_VORB01000008.1"/>
</dbReference>
<keyword evidence="10" id="KW-0067">ATP-binding</keyword>
<dbReference type="PANTHER" id="PTHR43152">
    <property type="entry name" value="UVRABC SYSTEM PROTEIN A"/>
    <property type="match status" value="1"/>
</dbReference>
<keyword evidence="8" id="KW-0863">Zinc-finger</keyword>
<evidence type="ECO:0000259" key="17">
    <source>
        <dbReference type="Pfam" id="PF17755"/>
    </source>
</evidence>
<keyword evidence="6" id="KW-0227">DNA damage</keyword>
<dbReference type="GO" id="GO:0016887">
    <property type="term" value="F:ATP hydrolysis activity"/>
    <property type="evidence" value="ECO:0007669"/>
    <property type="project" value="InterPro"/>
</dbReference>
<evidence type="ECO:0000256" key="2">
    <source>
        <dbReference type="ARBA" id="ARBA00022490"/>
    </source>
</evidence>
<dbReference type="GO" id="GO:0008270">
    <property type="term" value="F:zinc ion binding"/>
    <property type="evidence" value="ECO:0007669"/>
    <property type="project" value="UniProtKB-KW"/>
</dbReference>
<evidence type="ECO:0000256" key="7">
    <source>
        <dbReference type="ARBA" id="ARBA00022769"/>
    </source>
</evidence>
<comment type="subcellular location">
    <subcellularLocation>
        <location evidence="1">Cytoplasm</location>
    </subcellularLocation>
</comment>
<protein>
    <recommendedName>
        <fullName evidence="15">UvrABC system protein A</fullName>
    </recommendedName>
    <alternativeName>
        <fullName evidence="16">Excinuclease ABC subunit A</fullName>
    </alternativeName>
</protein>
<dbReference type="Gene3D" id="3.30.1490.20">
    <property type="entry name" value="ATP-grasp fold, A domain"/>
    <property type="match status" value="1"/>
</dbReference>
<dbReference type="InterPro" id="IPR017871">
    <property type="entry name" value="ABC_transporter-like_CS"/>
</dbReference>
<dbReference type="InterPro" id="IPR004602">
    <property type="entry name" value="UvrA"/>
</dbReference>
<evidence type="ECO:0000256" key="12">
    <source>
        <dbReference type="ARBA" id="ARBA00023125"/>
    </source>
</evidence>